<keyword evidence="8" id="KW-1185">Reference proteome</keyword>
<organism evidence="7 8">
    <name type="scientific">Conger conger</name>
    <name type="common">Conger eel</name>
    <name type="synonym">Muraena conger</name>
    <dbReference type="NCBI Taxonomy" id="82655"/>
    <lineage>
        <taxon>Eukaryota</taxon>
        <taxon>Metazoa</taxon>
        <taxon>Chordata</taxon>
        <taxon>Craniata</taxon>
        <taxon>Vertebrata</taxon>
        <taxon>Euteleostomi</taxon>
        <taxon>Actinopterygii</taxon>
        <taxon>Neopterygii</taxon>
        <taxon>Teleostei</taxon>
        <taxon>Anguilliformes</taxon>
        <taxon>Congridae</taxon>
        <taxon>Conger</taxon>
    </lineage>
</organism>
<dbReference type="Gene3D" id="3.90.190.10">
    <property type="entry name" value="Protein tyrosine phosphatase superfamily"/>
    <property type="match status" value="1"/>
</dbReference>
<dbReference type="CDD" id="cd14498">
    <property type="entry name" value="DSP"/>
    <property type="match status" value="1"/>
</dbReference>
<keyword evidence="4" id="KW-0904">Protein phosphatase</keyword>
<dbReference type="Proteomes" id="UP001152803">
    <property type="component" value="Unassembled WGS sequence"/>
</dbReference>
<dbReference type="SMART" id="SM00195">
    <property type="entry name" value="DSPc"/>
    <property type="match status" value="1"/>
</dbReference>
<dbReference type="GO" id="GO:0008330">
    <property type="term" value="F:protein tyrosine/threonine phosphatase activity"/>
    <property type="evidence" value="ECO:0007669"/>
    <property type="project" value="TreeGrafter"/>
</dbReference>
<dbReference type="EMBL" id="JAFJMO010000017">
    <property type="protein sequence ID" value="KAJ8252613.1"/>
    <property type="molecule type" value="Genomic_DNA"/>
</dbReference>
<dbReference type="EC" id="3.1.3.48" evidence="2"/>
<evidence type="ECO:0000313" key="7">
    <source>
        <dbReference type="EMBL" id="KAJ8252613.1"/>
    </source>
</evidence>
<evidence type="ECO:0000259" key="6">
    <source>
        <dbReference type="PROSITE" id="PS50056"/>
    </source>
</evidence>
<dbReference type="SUPFAM" id="SSF52799">
    <property type="entry name" value="(Phosphotyrosine protein) phosphatases II"/>
    <property type="match status" value="1"/>
</dbReference>
<dbReference type="GO" id="GO:0017017">
    <property type="term" value="F:MAP kinase tyrosine/serine/threonine phosphatase activity"/>
    <property type="evidence" value="ECO:0007669"/>
    <property type="project" value="TreeGrafter"/>
</dbReference>
<comment type="similarity">
    <text evidence="1">Belongs to the protein-tyrosine phosphatase family. Non-receptor class dual specificity subfamily.</text>
</comment>
<accession>A0A9Q1CYN8</accession>
<evidence type="ECO:0000256" key="1">
    <source>
        <dbReference type="ARBA" id="ARBA00008601"/>
    </source>
</evidence>
<sequence length="390" mass="43044">MKKGWAENGILGKMEERFYITVFKALSSFTVIYGRCFLQNVPRPCGDMEDHEQTQLKKGSCPALIMRRNEQLEARRVAMALTPQRVAMALTPQLPPRTHRPLCLSISSDSSGRFKALETPEWKNNLKAQMEQAHSAGAASSTGSLERASLFCASVSSTPASSSGLPSPGSKSSGRFGLFSPPWNSSSESDSNPPSRSGSKKLRKAPAEHFHFAEPVISKVTDYIYVGNLNAAYSGHTLCRNNIDSIVDMSSLPGETSLCLIPCTCSRGARHTWSRLKVHLGDLSDLSHPGPRCFQDINECIDASAGKRKRVLVHCRDGFSLAPTCVIQYLMVKQNMRLLAAYELLRSRYPLNIRECHQDVLVSLERALRPGGDVDPECFKVAISRRVAWT</sequence>
<dbReference type="PANTHER" id="PTHR10159:SF519">
    <property type="entry name" value="DUAL SPECIFICITY PROTEIN PHOSPHATASE MPK3"/>
    <property type="match status" value="1"/>
</dbReference>
<feature type="region of interest" description="Disordered" evidence="5">
    <location>
        <begin position="158"/>
        <end position="203"/>
    </location>
</feature>
<dbReference type="InterPro" id="IPR000387">
    <property type="entry name" value="Tyr_Pase_dom"/>
</dbReference>
<name>A0A9Q1CYN8_CONCO</name>
<dbReference type="GO" id="GO:0033550">
    <property type="term" value="F:MAP kinase tyrosine phosphatase activity"/>
    <property type="evidence" value="ECO:0007669"/>
    <property type="project" value="TreeGrafter"/>
</dbReference>
<dbReference type="InterPro" id="IPR020422">
    <property type="entry name" value="TYR_PHOSPHATASE_DUAL_dom"/>
</dbReference>
<protein>
    <recommendedName>
        <fullName evidence="2">protein-tyrosine-phosphatase</fullName>
        <ecNumber evidence="2">3.1.3.48</ecNumber>
    </recommendedName>
</protein>
<dbReference type="PROSITE" id="PS50056">
    <property type="entry name" value="TYR_PHOSPHATASE_2"/>
    <property type="match status" value="1"/>
</dbReference>
<comment type="caution">
    <text evidence="7">The sequence shown here is derived from an EMBL/GenBank/DDBJ whole genome shotgun (WGS) entry which is preliminary data.</text>
</comment>
<evidence type="ECO:0000256" key="3">
    <source>
        <dbReference type="ARBA" id="ARBA00022801"/>
    </source>
</evidence>
<dbReference type="Pfam" id="PF00782">
    <property type="entry name" value="DSPc"/>
    <property type="match status" value="1"/>
</dbReference>
<evidence type="ECO:0000313" key="8">
    <source>
        <dbReference type="Proteomes" id="UP001152803"/>
    </source>
</evidence>
<evidence type="ECO:0000256" key="4">
    <source>
        <dbReference type="ARBA" id="ARBA00022912"/>
    </source>
</evidence>
<feature type="domain" description="Tyrosine specific protein phosphatases" evidence="6">
    <location>
        <begin position="295"/>
        <end position="360"/>
    </location>
</feature>
<proteinExistence type="inferred from homology"/>
<gene>
    <name evidence="7" type="ORF">COCON_G00219250</name>
</gene>
<dbReference type="PANTHER" id="PTHR10159">
    <property type="entry name" value="DUAL SPECIFICITY PROTEIN PHOSPHATASE"/>
    <property type="match status" value="1"/>
</dbReference>
<reference evidence="7" key="1">
    <citation type="journal article" date="2023" name="Science">
        <title>Genome structures resolve the early diversification of teleost fishes.</title>
        <authorList>
            <person name="Parey E."/>
            <person name="Louis A."/>
            <person name="Montfort J."/>
            <person name="Bouchez O."/>
            <person name="Roques C."/>
            <person name="Iampietro C."/>
            <person name="Lluch J."/>
            <person name="Castinel A."/>
            <person name="Donnadieu C."/>
            <person name="Desvignes T."/>
            <person name="Floi Bucao C."/>
            <person name="Jouanno E."/>
            <person name="Wen M."/>
            <person name="Mejri S."/>
            <person name="Dirks R."/>
            <person name="Jansen H."/>
            <person name="Henkel C."/>
            <person name="Chen W.J."/>
            <person name="Zahm M."/>
            <person name="Cabau C."/>
            <person name="Klopp C."/>
            <person name="Thompson A.W."/>
            <person name="Robinson-Rechavi M."/>
            <person name="Braasch I."/>
            <person name="Lecointre G."/>
            <person name="Bobe J."/>
            <person name="Postlethwait J.H."/>
            <person name="Berthelot C."/>
            <person name="Roest Crollius H."/>
            <person name="Guiguen Y."/>
        </authorList>
    </citation>
    <scope>NUCLEOTIDE SEQUENCE</scope>
    <source>
        <strain evidence="7">Concon-B</strain>
    </source>
</reference>
<keyword evidence="3" id="KW-0378">Hydrolase</keyword>
<evidence type="ECO:0000256" key="2">
    <source>
        <dbReference type="ARBA" id="ARBA00013064"/>
    </source>
</evidence>
<dbReference type="GO" id="GO:0005829">
    <property type="term" value="C:cytosol"/>
    <property type="evidence" value="ECO:0007669"/>
    <property type="project" value="TreeGrafter"/>
</dbReference>
<dbReference type="InterPro" id="IPR000340">
    <property type="entry name" value="Dual-sp_phosphatase_cat-dom"/>
</dbReference>
<dbReference type="InterPro" id="IPR029021">
    <property type="entry name" value="Prot-tyrosine_phosphatase-like"/>
</dbReference>
<dbReference type="GO" id="GO:0043409">
    <property type="term" value="P:negative regulation of MAPK cascade"/>
    <property type="evidence" value="ECO:0007669"/>
    <property type="project" value="TreeGrafter"/>
</dbReference>
<evidence type="ECO:0000256" key="5">
    <source>
        <dbReference type="SAM" id="MobiDB-lite"/>
    </source>
</evidence>
<feature type="compositionally biased region" description="Low complexity" evidence="5">
    <location>
        <begin position="158"/>
        <end position="197"/>
    </location>
</feature>
<dbReference type="AlphaFoldDB" id="A0A9Q1CYN8"/>
<dbReference type="OrthoDB" id="2017893at2759"/>